<evidence type="ECO:0000313" key="3">
    <source>
        <dbReference type="Proteomes" id="UP000499080"/>
    </source>
</evidence>
<accession>A0A4Y2HSY4</accession>
<gene>
    <name evidence="2" type="ORF">AVEN_158091_1</name>
</gene>
<dbReference type="AlphaFoldDB" id="A0A4Y2HSY4"/>
<dbReference type="EMBL" id="BGPR01002146">
    <property type="protein sequence ID" value="GBM68517.1"/>
    <property type="molecule type" value="Genomic_DNA"/>
</dbReference>
<sequence>MRALKFRRSRLLFTRIFDFAFVGSRPASHPFSGNLAIRCELKKRQCVLKRRLGRDFLPDWPLPFCGTEEEGDIAEQSGKNPLPRDLKSKRT</sequence>
<evidence type="ECO:0000256" key="1">
    <source>
        <dbReference type="SAM" id="MobiDB-lite"/>
    </source>
</evidence>
<feature type="region of interest" description="Disordered" evidence="1">
    <location>
        <begin position="68"/>
        <end position="91"/>
    </location>
</feature>
<keyword evidence="3" id="KW-1185">Reference proteome</keyword>
<reference evidence="2 3" key="1">
    <citation type="journal article" date="2019" name="Sci. Rep.">
        <title>Orb-weaving spider Araneus ventricosus genome elucidates the spidroin gene catalogue.</title>
        <authorList>
            <person name="Kono N."/>
            <person name="Nakamura H."/>
            <person name="Ohtoshi R."/>
            <person name="Moran D.A.P."/>
            <person name="Shinohara A."/>
            <person name="Yoshida Y."/>
            <person name="Fujiwara M."/>
            <person name="Mori M."/>
            <person name="Tomita M."/>
            <person name="Arakawa K."/>
        </authorList>
    </citation>
    <scope>NUCLEOTIDE SEQUENCE [LARGE SCALE GENOMIC DNA]</scope>
</reference>
<feature type="compositionally biased region" description="Basic and acidic residues" evidence="1">
    <location>
        <begin position="82"/>
        <end position="91"/>
    </location>
</feature>
<comment type="caution">
    <text evidence="2">The sequence shown here is derived from an EMBL/GenBank/DDBJ whole genome shotgun (WGS) entry which is preliminary data.</text>
</comment>
<protein>
    <submittedName>
        <fullName evidence="2">Uncharacterized protein</fullName>
    </submittedName>
</protein>
<evidence type="ECO:0000313" key="2">
    <source>
        <dbReference type="EMBL" id="GBM68517.1"/>
    </source>
</evidence>
<name>A0A4Y2HSY4_ARAVE</name>
<proteinExistence type="predicted"/>
<dbReference type="Proteomes" id="UP000499080">
    <property type="component" value="Unassembled WGS sequence"/>
</dbReference>
<organism evidence="2 3">
    <name type="scientific">Araneus ventricosus</name>
    <name type="common">Orbweaver spider</name>
    <name type="synonym">Epeira ventricosa</name>
    <dbReference type="NCBI Taxonomy" id="182803"/>
    <lineage>
        <taxon>Eukaryota</taxon>
        <taxon>Metazoa</taxon>
        <taxon>Ecdysozoa</taxon>
        <taxon>Arthropoda</taxon>
        <taxon>Chelicerata</taxon>
        <taxon>Arachnida</taxon>
        <taxon>Araneae</taxon>
        <taxon>Araneomorphae</taxon>
        <taxon>Entelegynae</taxon>
        <taxon>Araneoidea</taxon>
        <taxon>Araneidae</taxon>
        <taxon>Araneus</taxon>
    </lineage>
</organism>